<dbReference type="PANTHER" id="PTHR32089:SF112">
    <property type="entry name" value="LYSOZYME-LIKE PROTEIN-RELATED"/>
    <property type="match status" value="1"/>
</dbReference>
<dbReference type="SUPFAM" id="SSF58104">
    <property type="entry name" value="Methyl-accepting chemotaxis protein (MCP) signaling domain"/>
    <property type="match status" value="1"/>
</dbReference>
<dbReference type="SMART" id="SM00304">
    <property type="entry name" value="HAMP"/>
    <property type="match status" value="2"/>
</dbReference>
<dbReference type="KEGG" id="dalk:DSCA_17640"/>
<dbReference type="EMBL" id="AP021874">
    <property type="protein sequence ID" value="BBO67834.1"/>
    <property type="molecule type" value="Genomic_DNA"/>
</dbReference>
<keyword evidence="3 5" id="KW-0807">Transducer</keyword>
<proteinExistence type="inferred from homology"/>
<feature type="transmembrane region" description="Helical" evidence="6">
    <location>
        <begin position="319"/>
        <end position="342"/>
    </location>
</feature>
<feature type="domain" description="Methyl-accepting transducer" evidence="7">
    <location>
        <begin position="405"/>
        <end position="648"/>
    </location>
</feature>
<keyword evidence="2" id="KW-1003">Cell membrane</keyword>
<dbReference type="PANTHER" id="PTHR32089">
    <property type="entry name" value="METHYL-ACCEPTING CHEMOTAXIS PROTEIN MCPB"/>
    <property type="match status" value="1"/>
</dbReference>
<comment type="subcellular location">
    <subcellularLocation>
        <location evidence="1">Cell inner membrane</location>
        <topology evidence="1">Multi-pass membrane protein</topology>
    </subcellularLocation>
</comment>
<dbReference type="InterPro" id="IPR000727">
    <property type="entry name" value="T_SNARE_dom"/>
</dbReference>
<dbReference type="RefSeq" id="WP_167527677.1">
    <property type="nucleotide sequence ID" value="NZ_AP021874.1"/>
</dbReference>
<protein>
    <submittedName>
        <fullName evidence="10">Methyl-accepting chemotaxis protein</fullName>
    </submittedName>
</protein>
<dbReference type="AlphaFoldDB" id="A0A5K7YNB4"/>
<evidence type="ECO:0000259" key="7">
    <source>
        <dbReference type="PROSITE" id="PS50111"/>
    </source>
</evidence>
<sequence>MLNRLKIKTKLLGAFIIVSLIPLGMVTFIATDKASRGLHDEAVAKFTAVQEAKRNHIEDYFRRVGTAVKVIKADPFLHQCVRSFNAAYEENGNSADNEDWRIIVEFKEPRIKGMVADNGFYDLLLVSPDGNIVYSAVRESDLGMNIPGSELADSSLGQAYKRMTQAGDDRVVIGDFAAYAPSNGAQAAFMMARMKDESGSVVGSVAVRLAADQLNAILQQRSGMGETGESYLVGRNNGQTGLRSDRVVKKGRIGDVKSDQFIDLALNGESGSAVKTGSSGAREFVRYDPVTISGLNWGLITTAATEEVFGAVDALRNTILVVIGVVILGMAALALGMTAVIVRPIRNTAAMLKDIAEGEGDLTGRLSVDARDEMGEMATGFNTFMKKLQGIIGQIAVDATTLHNASSSLSAIAGQMTGGVDNMSRRSEQVAAASEAMSGNMNSVATASEQAATNVNMVASATEEMTATVGEIARHSEKARAITESAVSQAGDASAKVNELGQAADEISKVTEAITEISEQTNLLALNATIEAARAGEAGKGFAVVANEIKDLAKQTAAATLDIKNRITGIQGSTDDTVSQIESISGVINDVNDIVTTIASAVGEQAATSQEIADNVAQASRGIRDVNDNVNQSSTMAGTISGEIAQVNASVQEVSDSSGQVSRSSEELSALSQKLHELVGRFKI</sequence>
<dbReference type="Pfam" id="PF00015">
    <property type="entry name" value="MCPsignal"/>
    <property type="match status" value="1"/>
</dbReference>
<organism evidence="10 11">
    <name type="scientific">Desulfosarcina alkanivorans</name>
    <dbReference type="NCBI Taxonomy" id="571177"/>
    <lineage>
        <taxon>Bacteria</taxon>
        <taxon>Pseudomonadati</taxon>
        <taxon>Thermodesulfobacteriota</taxon>
        <taxon>Desulfobacteria</taxon>
        <taxon>Desulfobacterales</taxon>
        <taxon>Desulfosarcinaceae</taxon>
        <taxon>Desulfosarcina</taxon>
    </lineage>
</organism>
<feature type="domain" description="HAMP" evidence="9">
    <location>
        <begin position="339"/>
        <end position="393"/>
    </location>
</feature>
<keyword evidence="6" id="KW-1133">Transmembrane helix</keyword>
<reference evidence="10 11" key="1">
    <citation type="submission" date="2019-11" db="EMBL/GenBank/DDBJ databases">
        <title>Comparative genomics of hydrocarbon-degrading Desulfosarcina strains.</title>
        <authorList>
            <person name="Watanabe M."/>
            <person name="Kojima H."/>
            <person name="Fukui M."/>
        </authorList>
    </citation>
    <scope>NUCLEOTIDE SEQUENCE [LARGE SCALE GENOMIC DNA]</scope>
    <source>
        <strain evidence="10 11">PL12</strain>
    </source>
</reference>
<dbReference type="GO" id="GO:0005886">
    <property type="term" value="C:plasma membrane"/>
    <property type="evidence" value="ECO:0007669"/>
    <property type="project" value="UniProtKB-SubCell"/>
</dbReference>
<evidence type="ECO:0000256" key="3">
    <source>
        <dbReference type="ARBA" id="ARBA00023224"/>
    </source>
</evidence>
<dbReference type="Gene3D" id="1.10.287.950">
    <property type="entry name" value="Methyl-accepting chemotaxis protein"/>
    <property type="match status" value="1"/>
</dbReference>
<dbReference type="PROSITE" id="PS50111">
    <property type="entry name" value="CHEMOTAXIS_TRANSDUC_2"/>
    <property type="match status" value="1"/>
</dbReference>
<keyword evidence="6" id="KW-0472">Membrane</keyword>
<evidence type="ECO:0000256" key="2">
    <source>
        <dbReference type="ARBA" id="ARBA00022519"/>
    </source>
</evidence>
<dbReference type="GO" id="GO:0007165">
    <property type="term" value="P:signal transduction"/>
    <property type="evidence" value="ECO:0007669"/>
    <property type="project" value="UniProtKB-KW"/>
</dbReference>
<dbReference type="Gene3D" id="3.30.450.20">
    <property type="entry name" value="PAS domain"/>
    <property type="match status" value="1"/>
</dbReference>
<keyword evidence="2" id="KW-0997">Cell inner membrane</keyword>
<accession>A0A5K7YNB4</accession>
<evidence type="ECO:0000259" key="9">
    <source>
        <dbReference type="PROSITE" id="PS50885"/>
    </source>
</evidence>
<dbReference type="PROSITE" id="PS50885">
    <property type="entry name" value="HAMP"/>
    <property type="match status" value="1"/>
</dbReference>
<evidence type="ECO:0000256" key="5">
    <source>
        <dbReference type="PROSITE-ProRule" id="PRU00284"/>
    </source>
</evidence>
<evidence type="ECO:0000313" key="10">
    <source>
        <dbReference type="EMBL" id="BBO67834.1"/>
    </source>
</evidence>
<evidence type="ECO:0000256" key="6">
    <source>
        <dbReference type="SAM" id="Phobius"/>
    </source>
</evidence>
<dbReference type="CDD" id="cd06225">
    <property type="entry name" value="HAMP"/>
    <property type="match status" value="1"/>
</dbReference>
<comment type="similarity">
    <text evidence="4">Belongs to the methyl-accepting chemotaxis (MCP) protein family.</text>
</comment>
<feature type="domain" description="T-SNARE coiled-coil homology" evidence="8">
    <location>
        <begin position="571"/>
        <end position="633"/>
    </location>
</feature>
<evidence type="ECO:0000256" key="1">
    <source>
        <dbReference type="ARBA" id="ARBA00004429"/>
    </source>
</evidence>
<dbReference type="Gene3D" id="1.10.8.500">
    <property type="entry name" value="HAMP domain in histidine kinase"/>
    <property type="match status" value="1"/>
</dbReference>
<keyword evidence="6" id="KW-0812">Transmembrane</keyword>
<evidence type="ECO:0000256" key="4">
    <source>
        <dbReference type="ARBA" id="ARBA00029447"/>
    </source>
</evidence>
<dbReference type="Proteomes" id="UP000427906">
    <property type="component" value="Chromosome"/>
</dbReference>
<gene>
    <name evidence="10" type="ORF">DSCA_17640</name>
</gene>
<evidence type="ECO:0000313" key="11">
    <source>
        <dbReference type="Proteomes" id="UP000427906"/>
    </source>
</evidence>
<dbReference type="InterPro" id="IPR003660">
    <property type="entry name" value="HAMP_dom"/>
</dbReference>
<keyword evidence="11" id="KW-1185">Reference proteome</keyword>
<dbReference type="PROSITE" id="PS50192">
    <property type="entry name" value="T_SNARE"/>
    <property type="match status" value="1"/>
</dbReference>
<dbReference type="Pfam" id="PF00672">
    <property type="entry name" value="HAMP"/>
    <property type="match status" value="1"/>
</dbReference>
<feature type="transmembrane region" description="Helical" evidence="6">
    <location>
        <begin position="12"/>
        <end position="30"/>
    </location>
</feature>
<name>A0A5K7YNB4_9BACT</name>
<dbReference type="InterPro" id="IPR004089">
    <property type="entry name" value="MCPsignal_dom"/>
</dbReference>
<evidence type="ECO:0000259" key="8">
    <source>
        <dbReference type="PROSITE" id="PS50192"/>
    </source>
</evidence>
<dbReference type="SMART" id="SM00283">
    <property type="entry name" value="MA"/>
    <property type="match status" value="1"/>
</dbReference>